<dbReference type="Proteomes" id="UP001501676">
    <property type="component" value="Unassembled WGS sequence"/>
</dbReference>
<keyword evidence="1" id="KW-0812">Transmembrane</keyword>
<evidence type="ECO:0000313" key="2">
    <source>
        <dbReference type="EMBL" id="GAA3395818.1"/>
    </source>
</evidence>
<comment type="caution">
    <text evidence="2">The sequence shown here is derived from an EMBL/GenBank/DDBJ whole genome shotgun (WGS) entry which is preliminary data.</text>
</comment>
<keyword evidence="1" id="KW-0472">Membrane</keyword>
<keyword evidence="3" id="KW-1185">Reference proteome</keyword>
<feature type="transmembrane region" description="Helical" evidence="1">
    <location>
        <begin position="32"/>
        <end position="51"/>
    </location>
</feature>
<feature type="transmembrane region" description="Helical" evidence="1">
    <location>
        <begin position="194"/>
        <end position="211"/>
    </location>
</feature>
<reference evidence="3" key="1">
    <citation type="journal article" date="2019" name="Int. J. Syst. Evol. Microbiol.">
        <title>The Global Catalogue of Microorganisms (GCM) 10K type strain sequencing project: providing services to taxonomists for standard genome sequencing and annotation.</title>
        <authorList>
            <consortium name="The Broad Institute Genomics Platform"/>
            <consortium name="The Broad Institute Genome Sequencing Center for Infectious Disease"/>
            <person name="Wu L."/>
            <person name="Ma J."/>
        </authorList>
    </citation>
    <scope>NUCLEOTIDE SEQUENCE [LARGE SCALE GENOMIC DNA]</scope>
    <source>
        <strain evidence="3">JCM 9458</strain>
    </source>
</reference>
<evidence type="ECO:0000256" key="1">
    <source>
        <dbReference type="SAM" id="Phobius"/>
    </source>
</evidence>
<dbReference type="RefSeq" id="WP_345732589.1">
    <property type="nucleotide sequence ID" value="NZ_BAAAYN010000050.1"/>
</dbReference>
<proteinExistence type="predicted"/>
<sequence length="298" mass="33282">MASLIERQNDPRLLDLLRASAVAHRRVQHIDLLRLAVSVLVAAIGLVSAFVSSLAGLAAVLGGVWAALYSLGLAGWSNQELRKASVLQEMFDVELFDMTWNAVVAGDPVQPHEVRRLSKQYRGPDELIVDYYEVPDVPSPYDVVACQQQSLAWGARLRRRYAHAVLTGAAALAVVGPIVAVVNSLTLVAMVTRWYVPALGVLLLSIDTWRAHRAVAEDRERVLKLLSESVRRSVRDREVEAVLPQLTREVQTLLFLTRVRVPRVPNLFFLRHRESDREDFGSIMRELEAVLRQKPASS</sequence>
<gene>
    <name evidence="2" type="ORF">GCM10020369_70260</name>
</gene>
<protein>
    <submittedName>
        <fullName evidence="2">Uncharacterized protein</fullName>
    </submittedName>
</protein>
<dbReference type="InterPro" id="IPR049920">
    <property type="entry name" value="IK1_05631-like"/>
</dbReference>
<name>A0ABP6T908_9ACTN</name>
<keyword evidence="1" id="KW-1133">Transmembrane helix</keyword>
<dbReference type="EMBL" id="BAAAYN010000050">
    <property type="protein sequence ID" value="GAA3395818.1"/>
    <property type="molecule type" value="Genomic_DNA"/>
</dbReference>
<organism evidence="2 3">
    <name type="scientific">Cryptosporangium minutisporangium</name>
    <dbReference type="NCBI Taxonomy" id="113569"/>
    <lineage>
        <taxon>Bacteria</taxon>
        <taxon>Bacillati</taxon>
        <taxon>Actinomycetota</taxon>
        <taxon>Actinomycetes</taxon>
        <taxon>Cryptosporangiales</taxon>
        <taxon>Cryptosporangiaceae</taxon>
        <taxon>Cryptosporangium</taxon>
    </lineage>
</organism>
<evidence type="ECO:0000313" key="3">
    <source>
        <dbReference type="Proteomes" id="UP001501676"/>
    </source>
</evidence>
<feature type="transmembrane region" description="Helical" evidence="1">
    <location>
        <begin position="161"/>
        <end position="182"/>
    </location>
</feature>
<accession>A0ABP6T908</accession>
<dbReference type="Pfam" id="PF18159">
    <property type="entry name" value="S_4TM"/>
    <property type="match status" value="1"/>
</dbReference>
<feature type="transmembrane region" description="Helical" evidence="1">
    <location>
        <begin position="57"/>
        <end position="76"/>
    </location>
</feature>